<feature type="transmembrane region" description="Helical" evidence="1">
    <location>
        <begin position="31"/>
        <end position="52"/>
    </location>
</feature>
<feature type="transmembrane region" description="Helical" evidence="1">
    <location>
        <begin position="481"/>
        <end position="504"/>
    </location>
</feature>
<feature type="transmembrane region" description="Helical" evidence="1">
    <location>
        <begin position="378"/>
        <end position="396"/>
    </location>
</feature>
<feature type="transmembrane region" description="Helical" evidence="1">
    <location>
        <begin position="158"/>
        <end position="179"/>
    </location>
</feature>
<dbReference type="EMBL" id="RCUX01000014">
    <property type="protein sequence ID" value="RLP73350.1"/>
    <property type="molecule type" value="Genomic_DNA"/>
</dbReference>
<protein>
    <submittedName>
        <fullName evidence="2">Uncharacterized protein</fullName>
    </submittedName>
</protein>
<comment type="caution">
    <text evidence="2">The sequence shown here is derived from an EMBL/GenBank/DDBJ whole genome shotgun (WGS) entry which is preliminary data.</text>
</comment>
<sequence length="523" mass="55686">MKRLQTAEWIAARSGVAPGLRPRIITRRSTIILGGITLLYWFSNLGTVVTIAPDVGTIFAPDLVALTAADSSFLVFGVLSVWIVVALSASLNGRRLEHILRYGSRSRLLYRVGFVEGATAAGIWVGVIYVILGSLSLLTAGGEARLFGDLPPLGGQLFGLHLAHAVKLALFLVVTRMLLTACALFARRAAIAVGVLIWILCAWGSAFSDSIPAAVNPTTLMNLLPQSSEVDLQVRGFCTLLIVGGLIWGLTRGVDAVTGDAPATIREKLRHPRLWWGDAPIRGVFVLVLAAVVAGVAWNGSGNGESSFGDVLVALFGGYRLTLVQALLETVFTMGFVWWLLLADDQRQQSGWAEAVLLRRGSRRRAFVHRLGEQARALAVYVISVSVVLSLVFGAVNGNFASGNAGIDAVQGGAHLLINGTGQIAIYLLIVTLVRAISSTRIVAIVILAALVVFPLPGVVSVVVPLHRFGVAPLADGGWEWILTVALQNTILIVILIALGYVFADGPRAALNKLGVQNDRNRP</sequence>
<feature type="transmembrane region" description="Helical" evidence="1">
    <location>
        <begin position="234"/>
        <end position="254"/>
    </location>
</feature>
<keyword evidence="3" id="KW-1185">Reference proteome</keyword>
<accession>A0A3L7A048</accession>
<proteinExistence type="predicted"/>
<dbReference type="AlphaFoldDB" id="A0A3L7A048"/>
<dbReference type="Proteomes" id="UP000272503">
    <property type="component" value="Unassembled WGS sequence"/>
</dbReference>
<reference evidence="2 3" key="1">
    <citation type="submission" date="2018-10" db="EMBL/GenBank/DDBJ databases">
        <authorList>
            <person name="Li J."/>
        </authorList>
    </citation>
    <scope>NUCLEOTIDE SEQUENCE [LARGE SCALE GENOMIC DNA]</scope>
    <source>
        <strain evidence="2 3">IF 016277</strain>
    </source>
</reference>
<dbReference type="RefSeq" id="WP_121649673.1">
    <property type="nucleotide sequence ID" value="NZ_RCUX01000014.1"/>
</dbReference>
<feature type="transmembrane region" description="Helical" evidence="1">
    <location>
        <begin position="442"/>
        <end position="466"/>
    </location>
</feature>
<feature type="transmembrane region" description="Helical" evidence="1">
    <location>
        <begin position="416"/>
        <end position="435"/>
    </location>
</feature>
<feature type="transmembrane region" description="Helical" evidence="1">
    <location>
        <begin position="72"/>
        <end position="91"/>
    </location>
</feature>
<keyword evidence="1" id="KW-0812">Transmembrane</keyword>
<evidence type="ECO:0000256" key="1">
    <source>
        <dbReference type="SAM" id="Phobius"/>
    </source>
</evidence>
<keyword evidence="1" id="KW-1133">Transmembrane helix</keyword>
<name>A0A3L7A048_9MICO</name>
<evidence type="ECO:0000313" key="3">
    <source>
        <dbReference type="Proteomes" id="UP000272503"/>
    </source>
</evidence>
<organism evidence="2 3">
    <name type="scientific">Mycetocola tolaasinivorans</name>
    <dbReference type="NCBI Taxonomy" id="76635"/>
    <lineage>
        <taxon>Bacteria</taxon>
        <taxon>Bacillati</taxon>
        <taxon>Actinomycetota</taxon>
        <taxon>Actinomycetes</taxon>
        <taxon>Micrococcales</taxon>
        <taxon>Microbacteriaceae</taxon>
        <taxon>Mycetocola</taxon>
    </lineage>
</organism>
<feature type="transmembrane region" description="Helical" evidence="1">
    <location>
        <begin position="318"/>
        <end position="341"/>
    </location>
</feature>
<feature type="transmembrane region" description="Helical" evidence="1">
    <location>
        <begin position="112"/>
        <end position="138"/>
    </location>
</feature>
<evidence type="ECO:0000313" key="2">
    <source>
        <dbReference type="EMBL" id="RLP73350.1"/>
    </source>
</evidence>
<gene>
    <name evidence="2" type="ORF">D9V32_14705</name>
</gene>
<keyword evidence="1" id="KW-0472">Membrane</keyword>
<feature type="transmembrane region" description="Helical" evidence="1">
    <location>
        <begin position="275"/>
        <end position="298"/>
    </location>
</feature>
<feature type="transmembrane region" description="Helical" evidence="1">
    <location>
        <begin position="191"/>
        <end position="214"/>
    </location>
</feature>